<dbReference type="InterPro" id="IPR008333">
    <property type="entry name" value="Cbr1-like_FAD-bd_dom"/>
</dbReference>
<dbReference type="GO" id="GO:0016491">
    <property type="term" value="F:oxidoreductase activity"/>
    <property type="evidence" value="ECO:0007669"/>
    <property type="project" value="UniProtKB-KW"/>
</dbReference>
<evidence type="ECO:0000256" key="2">
    <source>
        <dbReference type="ARBA" id="ARBA00006105"/>
    </source>
</evidence>
<dbReference type="InterPro" id="IPR001433">
    <property type="entry name" value="OxRdtase_FAD/NAD-bd"/>
</dbReference>
<dbReference type="Gene3D" id="2.40.30.10">
    <property type="entry name" value="Translation factors"/>
    <property type="match status" value="1"/>
</dbReference>
<dbReference type="VEuPathDB" id="MicrosporidiaDB:TUBRATIS_008150"/>
<name>A0A437ANJ6_9MICR</name>
<keyword evidence="6" id="KW-0520">NAD</keyword>
<dbReference type="CDD" id="cd06183">
    <property type="entry name" value="cyt_b5_reduct_like"/>
    <property type="match status" value="1"/>
</dbReference>
<evidence type="ECO:0000256" key="3">
    <source>
        <dbReference type="ARBA" id="ARBA00022630"/>
    </source>
</evidence>
<dbReference type="Pfam" id="PF00970">
    <property type="entry name" value="FAD_binding_6"/>
    <property type="match status" value="1"/>
</dbReference>
<dbReference type="Proteomes" id="UP000282876">
    <property type="component" value="Unassembled WGS sequence"/>
</dbReference>
<dbReference type="STRING" id="291195.A0A437ANJ6"/>
<dbReference type="PANTHER" id="PTHR19370">
    <property type="entry name" value="NADH-CYTOCHROME B5 REDUCTASE"/>
    <property type="match status" value="1"/>
</dbReference>
<reference evidence="10 11" key="1">
    <citation type="submission" date="2018-10" db="EMBL/GenBank/DDBJ databases">
        <title>Draft genome sequence of the microsporidian Tubulinosema ratisbonensis.</title>
        <authorList>
            <person name="Polonais V."/>
            <person name="Peyretaillade E."/>
            <person name="Niehus S."/>
            <person name="Wawrzyniak I."/>
            <person name="Franchet A."/>
            <person name="Gaspin C."/>
            <person name="Reichstadt M."/>
            <person name="Belser C."/>
            <person name="Labadie K."/>
            <person name="Delbac F."/>
            <person name="Ferrandon D."/>
        </authorList>
    </citation>
    <scope>NUCLEOTIDE SEQUENCE [LARGE SCALE GENOMIC DNA]</scope>
    <source>
        <strain evidence="10 11">Franzen</strain>
    </source>
</reference>
<evidence type="ECO:0000256" key="7">
    <source>
        <dbReference type="PIRSR" id="PIRSR601834-1"/>
    </source>
</evidence>
<proteinExistence type="inferred from homology"/>
<feature type="binding site" evidence="7">
    <location>
        <position position="48"/>
    </location>
    <ligand>
        <name>FAD</name>
        <dbReference type="ChEBI" id="CHEBI:57692"/>
    </ligand>
</feature>
<dbReference type="OrthoDB" id="432685at2759"/>
<evidence type="ECO:0000259" key="9">
    <source>
        <dbReference type="Pfam" id="PF00970"/>
    </source>
</evidence>
<feature type="binding site" evidence="7">
    <location>
        <position position="63"/>
    </location>
    <ligand>
        <name>FAD</name>
        <dbReference type="ChEBI" id="CHEBI:57692"/>
    </ligand>
</feature>
<evidence type="ECO:0000259" key="8">
    <source>
        <dbReference type="Pfam" id="PF00175"/>
    </source>
</evidence>
<sequence>MEKEFCKITEKIKLNHNTYKIKVSLNKIINPKISFFVKIHKEEASKPYSPIEYTPHSLTLIIKKYENGLVSKYVCEKEIGDSILVSFLYFKEELKAKKNVLMIAGGTGIAPMLQILIYAKQTNLPTNFTVMFFNQTDDDIFYKEELDSLAKTFYFVERGSHFLGIPSLDNIGNVVKNDKFDYVYVCGPPGMMECVSGKKNFDKTQGELKGILKELGFTIDKVYKF</sequence>
<comment type="caution">
    <text evidence="10">The sequence shown here is derived from an EMBL/GenBank/DDBJ whole genome shotgun (WGS) entry which is preliminary data.</text>
</comment>
<evidence type="ECO:0000256" key="6">
    <source>
        <dbReference type="ARBA" id="ARBA00023027"/>
    </source>
</evidence>
<dbReference type="InterPro" id="IPR017938">
    <property type="entry name" value="Riboflavin_synthase-like_b-brl"/>
</dbReference>
<dbReference type="Pfam" id="PF00175">
    <property type="entry name" value="NAD_binding_1"/>
    <property type="match status" value="1"/>
</dbReference>
<dbReference type="AlphaFoldDB" id="A0A437ANJ6"/>
<dbReference type="InterPro" id="IPR001709">
    <property type="entry name" value="Flavoprot_Pyr_Nucl_cyt_Rdtase"/>
</dbReference>
<dbReference type="EMBL" id="RCSS01000165">
    <property type="protein sequence ID" value="RVD92673.1"/>
    <property type="molecule type" value="Genomic_DNA"/>
</dbReference>
<dbReference type="InterPro" id="IPR001834">
    <property type="entry name" value="CBR-like"/>
</dbReference>
<comment type="cofactor">
    <cofactor evidence="1 7">
        <name>FAD</name>
        <dbReference type="ChEBI" id="CHEBI:57692"/>
    </cofactor>
</comment>
<keyword evidence="5" id="KW-0560">Oxidoreductase</keyword>
<organism evidence="10 11">
    <name type="scientific">Tubulinosema ratisbonensis</name>
    <dbReference type="NCBI Taxonomy" id="291195"/>
    <lineage>
        <taxon>Eukaryota</taxon>
        <taxon>Fungi</taxon>
        <taxon>Fungi incertae sedis</taxon>
        <taxon>Microsporidia</taxon>
        <taxon>Tubulinosematoidea</taxon>
        <taxon>Tubulinosematidae</taxon>
        <taxon>Tubulinosema</taxon>
    </lineage>
</organism>
<dbReference type="PRINTS" id="PR00406">
    <property type="entry name" value="CYTB5RDTASE"/>
</dbReference>
<feature type="binding site" evidence="7">
    <location>
        <position position="61"/>
    </location>
    <ligand>
        <name>FAD</name>
        <dbReference type="ChEBI" id="CHEBI:57692"/>
    </ligand>
</feature>
<dbReference type="Gene3D" id="3.40.50.80">
    <property type="entry name" value="Nucleotide-binding domain of ferredoxin-NADP reductase (FNR) module"/>
    <property type="match status" value="1"/>
</dbReference>
<feature type="domain" description="Oxidoreductase FAD/NAD(P)-binding" evidence="8">
    <location>
        <begin position="102"/>
        <end position="151"/>
    </location>
</feature>
<dbReference type="SUPFAM" id="SSF52343">
    <property type="entry name" value="Ferredoxin reductase-like, C-terminal NADP-linked domain"/>
    <property type="match status" value="1"/>
</dbReference>
<evidence type="ECO:0000256" key="5">
    <source>
        <dbReference type="ARBA" id="ARBA00023002"/>
    </source>
</evidence>
<evidence type="ECO:0000313" key="11">
    <source>
        <dbReference type="Proteomes" id="UP000282876"/>
    </source>
</evidence>
<keyword evidence="3 7" id="KW-0285">Flavoprotein</keyword>
<dbReference type="SUPFAM" id="SSF63380">
    <property type="entry name" value="Riboflavin synthase domain-like"/>
    <property type="match status" value="1"/>
</dbReference>
<keyword evidence="4 7" id="KW-0274">FAD</keyword>
<feature type="domain" description="Flavoprotein pyridine nucleotide cytochrome reductase-like FAD-binding" evidence="9">
    <location>
        <begin position="6"/>
        <end position="84"/>
    </location>
</feature>
<accession>A0A437ANJ6</accession>
<dbReference type="PRINTS" id="PR00371">
    <property type="entry name" value="FPNCR"/>
</dbReference>
<dbReference type="InterPro" id="IPR039261">
    <property type="entry name" value="FNR_nucleotide-bd"/>
</dbReference>
<keyword evidence="11" id="KW-1185">Reference proteome</keyword>
<comment type="similarity">
    <text evidence="2">Belongs to the flavoprotein pyridine nucleotide cytochrome reductase family.</text>
</comment>
<evidence type="ECO:0000256" key="1">
    <source>
        <dbReference type="ARBA" id="ARBA00001974"/>
    </source>
</evidence>
<gene>
    <name evidence="10" type="ORF">TUBRATIS_008150</name>
</gene>
<feature type="binding site" evidence="7">
    <location>
        <position position="70"/>
    </location>
    <ligand>
        <name>FAD</name>
        <dbReference type="ChEBI" id="CHEBI:57692"/>
    </ligand>
</feature>
<feature type="binding site" evidence="7">
    <location>
        <position position="71"/>
    </location>
    <ligand>
        <name>FAD</name>
        <dbReference type="ChEBI" id="CHEBI:57692"/>
    </ligand>
</feature>
<evidence type="ECO:0000313" key="10">
    <source>
        <dbReference type="EMBL" id="RVD92673.1"/>
    </source>
</evidence>
<feature type="binding site" evidence="7">
    <location>
        <position position="47"/>
    </location>
    <ligand>
        <name>FAD</name>
        <dbReference type="ChEBI" id="CHEBI:57692"/>
    </ligand>
</feature>
<evidence type="ECO:0000256" key="4">
    <source>
        <dbReference type="ARBA" id="ARBA00022827"/>
    </source>
</evidence>
<protein>
    <submittedName>
        <fullName evidence="10">NADH-cytochrome b5 reductase 2-like</fullName>
    </submittedName>
</protein>